<sequence>MASYVSIKGWIECSDDDIKIIQENINNFWNNCPFNIEEKESAKIYKSGWIFPTNSFNWSSYIFFGACVKSYFIIYFEKCIKTIMELDIEISGFFELDYYEDSYKVNWKINNGNLIQTTN</sequence>
<dbReference type="EMBL" id="NWXB01000031">
    <property type="protein sequence ID" value="RQJ64357.1"/>
    <property type="molecule type" value="Genomic_DNA"/>
</dbReference>
<accession>A0A0Y6HKX8</accession>
<dbReference type="AlphaFoldDB" id="A0A0Y6HKX8"/>
<reference evidence="1 2" key="1">
    <citation type="submission" date="2017-09" db="EMBL/GenBank/DDBJ databases">
        <title>Phenotypic and genotypic characterization of Colombian isolates of Neisseria meningitidis recovered from invasive disease.</title>
        <authorList>
            <person name="Duarte C."/>
            <person name="Gabastou J.M."/>
            <person name="Moreno J."/>
        </authorList>
    </citation>
    <scope>NUCLEOTIDE SEQUENCE [LARGE SCALE GENOMIC DNA]</scope>
    <source>
        <strain evidence="1 2">INS-Nm1124</strain>
    </source>
</reference>
<comment type="caution">
    <text evidence="1">The sequence shown here is derived from an EMBL/GenBank/DDBJ whole genome shotgun (WGS) entry which is preliminary data.</text>
</comment>
<dbReference type="Proteomes" id="UP000283829">
    <property type="component" value="Unassembled WGS sequence"/>
</dbReference>
<dbReference type="RefSeq" id="WP_002227001.1">
    <property type="nucleotide sequence ID" value="NZ_FEPS01000044.1"/>
</dbReference>
<evidence type="ECO:0000313" key="1">
    <source>
        <dbReference type="EMBL" id="RQJ64357.1"/>
    </source>
</evidence>
<gene>
    <name evidence="1" type="ORF">COI09_11185</name>
</gene>
<evidence type="ECO:0000313" key="2">
    <source>
        <dbReference type="Proteomes" id="UP000283829"/>
    </source>
</evidence>
<organism evidence="1 2">
    <name type="scientific">Neisseria meningitidis</name>
    <dbReference type="NCBI Taxonomy" id="487"/>
    <lineage>
        <taxon>Bacteria</taxon>
        <taxon>Pseudomonadati</taxon>
        <taxon>Pseudomonadota</taxon>
        <taxon>Betaproteobacteria</taxon>
        <taxon>Neisseriales</taxon>
        <taxon>Neisseriaceae</taxon>
        <taxon>Neisseria</taxon>
    </lineage>
</organism>
<name>A0A0Y6HKX8_NEIME</name>
<protein>
    <submittedName>
        <fullName evidence="1">Uncharacterized protein</fullName>
    </submittedName>
</protein>
<proteinExistence type="predicted"/>